<dbReference type="AlphaFoldDB" id="A0A0D9XRT2"/>
<dbReference type="Proteomes" id="UP000032180">
    <property type="component" value="Chromosome 11"/>
</dbReference>
<name>A0A0D9XRT2_9ORYZ</name>
<dbReference type="PANTHER" id="PTHR11926:SF744">
    <property type="entry name" value="GLYCOSYLTRANSFERASE"/>
    <property type="match status" value="1"/>
</dbReference>
<evidence type="ECO:0000256" key="4">
    <source>
        <dbReference type="RuleBase" id="RU003718"/>
    </source>
</evidence>
<dbReference type="GO" id="GO:0080043">
    <property type="term" value="F:quercetin 3-O-glucosyltransferase activity"/>
    <property type="evidence" value="ECO:0007669"/>
    <property type="project" value="TreeGrafter"/>
</dbReference>
<dbReference type="GO" id="GO:0080044">
    <property type="term" value="F:quercetin 7-O-glucosyltransferase activity"/>
    <property type="evidence" value="ECO:0007669"/>
    <property type="project" value="TreeGrafter"/>
</dbReference>
<evidence type="ECO:0000256" key="1">
    <source>
        <dbReference type="ARBA" id="ARBA00009995"/>
    </source>
</evidence>
<protein>
    <recommendedName>
        <fullName evidence="5">Glycosyltransferase</fullName>
        <ecNumber evidence="5">2.4.1.-</ecNumber>
    </recommendedName>
</protein>
<dbReference type="eggNOG" id="KOG1192">
    <property type="taxonomic scope" value="Eukaryota"/>
</dbReference>
<evidence type="ECO:0000313" key="6">
    <source>
        <dbReference type="EnsemblPlants" id="LPERR11G10020.1"/>
    </source>
</evidence>
<dbReference type="PROSITE" id="PS00375">
    <property type="entry name" value="UDPGT"/>
    <property type="match status" value="1"/>
</dbReference>
<dbReference type="PANTHER" id="PTHR11926">
    <property type="entry name" value="GLUCOSYL/GLUCURONOSYL TRANSFERASES"/>
    <property type="match status" value="1"/>
</dbReference>
<keyword evidence="3 4" id="KW-0808">Transferase</keyword>
<comment type="similarity">
    <text evidence="1 4">Belongs to the UDP-glycosyltransferase family.</text>
</comment>
<dbReference type="InterPro" id="IPR035595">
    <property type="entry name" value="UDP_glycos_trans_CS"/>
</dbReference>
<dbReference type="Gramene" id="LPERR11G10020.1">
    <property type="protein sequence ID" value="LPERR11G10020.1"/>
    <property type="gene ID" value="LPERR11G10020"/>
</dbReference>
<reference evidence="7" key="2">
    <citation type="submission" date="2013-12" db="EMBL/GenBank/DDBJ databases">
        <authorList>
            <person name="Yu Y."/>
            <person name="Lee S."/>
            <person name="de Baynast K."/>
            <person name="Wissotski M."/>
            <person name="Liu L."/>
            <person name="Talag J."/>
            <person name="Goicoechea J."/>
            <person name="Angelova A."/>
            <person name="Jetty R."/>
            <person name="Kudrna D."/>
            <person name="Golser W."/>
            <person name="Rivera L."/>
            <person name="Zhang J."/>
            <person name="Wing R."/>
        </authorList>
    </citation>
    <scope>NUCLEOTIDE SEQUENCE</scope>
</reference>
<dbReference type="STRING" id="77586.A0A0D9XRT2"/>
<evidence type="ECO:0000313" key="7">
    <source>
        <dbReference type="Proteomes" id="UP000032180"/>
    </source>
</evidence>
<sequence length="484" mass="51747">MGDIDIGSRVSEGMHFLIVSGAAQGQITPARRLARALVAAAPARVRATLAVPLSALRRMFPGETKASAAAGEGAVVFSDGGGVDYAAFTDGFDDGFRPERFDGAAFVGRLQLVGPASLSRLAAALRIRGRPVTCVVYTLLLPFAAAVAAELGVPSYFFWTMPAAVLSLYHHYFHGRHAVLSAAAGDDPDRRVEVSGLEFLRARDLPSLLTAPSPYLPAFRDMFHVIESSAPTRVLVNTFDALEPEALASVLPAIELIPVGPMVTDSTDHSSGDLFDHDDDAIYMSYLDAQRDASVVYVAFGSLAVLSARQIDEIRRCLDSTGRPFLWVVRRDNRRCDDDACNAPKCGMVVEWCRQERVLGHRAVGCFVTHCGWNSTLEAVASGVPVVMAPQWSDQATNARMAEARWGIGVRAEANAEDGGAVLCSELARGIDAVMGDSDGAWAIRRRAREWKARAAAAMGGGAAASNLRRFVEGVAVGSQRVKS</sequence>
<accession>A0A0D9XRT2</accession>
<reference evidence="6" key="3">
    <citation type="submission" date="2015-04" db="UniProtKB">
        <authorList>
            <consortium name="EnsemblPlants"/>
        </authorList>
    </citation>
    <scope>IDENTIFICATION</scope>
</reference>
<keyword evidence="7" id="KW-1185">Reference proteome</keyword>
<organism evidence="6 7">
    <name type="scientific">Leersia perrieri</name>
    <dbReference type="NCBI Taxonomy" id="77586"/>
    <lineage>
        <taxon>Eukaryota</taxon>
        <taxon>Viridiplantae</taxon>
        <taxon>Streptophyta</taxon>
        <taxon>Embryophyta</taxon>
        <taxon>Tracheophyta</taxon>
        <taxon>Spermatophyta</taxon>
        <taxon>Magnoliopsida</taxon>
        <taxon>Liliopsida</taxon>
        <taxon>Poales</taxon>
        <taxon>Poaceae</taxon>
        <taxon>BOP clade</taxon>
        <taxon>Oryzoideae</taxon>
        <taxon>Oryzeae</taxon>
        <taxon>Oryzinae</taxon>
        <taxon>Leersia</taxon>
    </lineage>
</organism>
<dbReference type="InterPro" id="IPR002213">
    <property type="entry name" value="UDP_glucos_trans"/>
</dbReference>
<dbReference type="CDD" id="cd03784">
    <property type="entry name" value="GT1_Gtf-like"/>
    <property type="match status" value="1"/>
</dbReference>
<evidence type="ECO:0000256" key="5">
    <source>
        <dbReference type="RuleBase" id="RU362057"/>
    </source>
</evidence>
<dbReference type="FunFam" id="3.40.50.2000:FF:000078">
    <property type="entry name" value="Glycosyltransferase"/>
    <property type="match status" value="1"/>
</dbReference>
<dbReference type="HOGENOM" id="CLU_001724_0_1_1"/>
<dbReference type="Gene3D" id="3.40.50.2000">
    <property type="entry name" value="Glycogen Phosphorylase B"/>
    <property type="match status" value="2"/>
</dbReference>
<evidence type="ECO:0000256" key="2">
    <source>
        <dbReference type="ARBA" id="ARBA00022676"/>
    </source>
</evidence>
<dbReference type="Pfam" id="PF00201">
    <property type="entry name" value="UDPGT"/>
    <property type="match status" value="1"/>
</dbReference>
<keyword evidence="2 4" id="KW-0328">Glycosyltransferase</keyword>
<proteinExistence type="inferred from homology"/>
<dbReference type="EnsemblPlants" id="LPERR11G10020.1">
    <property type="protein sequence ID" value="LPERR11G10020.1"/>
    <property type="gene ID" value="LPERR11G10020"/>
</dbReference>
<dbReference type="SUPFAM" id="SSF53756">
    <property type="entry name" value="UDP-Glycosyltransferase/glycogen phosphorylase"/>
    <property type="match status" value="1"/>
</dbReference>
<reference evidence="6 7" key="1">
    <citation type="submission" date="2012-08" db="EMBL/GenBank/DDBJ databases">
        <title>Oryza genome evolution.</title>
        <authorList>
            <person name="Wing R.A."/>
        </authorList>
    </citation>
    <scope>NUCLEOTIDE SEQUENCE</scope>
</reference>
<dbReference type="EC" id="2.4.1.-" evidence="5"/>
<evidence type="ECO:0000256" key="3">
    <source>
        <dbReference type="ARBA" id="ARBA00022679"/>
    </source>
</evidence>